<proteinExistence type="predicted"/>
<gene>
    <name evidence="1" type="ORF">PM001_LOCUS20674</name>
</gene>
<accession>A0AAV1UKX6</accession>
<reference evidence="1" key="1">
    <citation type="submission" date="2024-01" db="EMBL/GenBank/DDBJ databases">
        <authorList>
            <person name="Webb A."/>
        </authorList>
    </citation>
    <scope>NUCLEOTIDE SEQUENCE</scope>
    <source>
        <strain evidence="1">Pm1</strain>
    </source>
</reference>
<sequence>MNNVTRQRASVDVLGNRLVLLMSPVVTCSSVQHSHGVMISIPVSKDTYKAYGSIRFTADMLVGGGS</sequence>
<dbReference type="EMBL" id="CAKLBY020000221">
    <property type="protein sequence ID" value="CAK7935524.1"/>
    <property type="molecule type" value="Genomic_DNA"/>
</dbReference>
<evidence type="ECO:0000313" key="2">
    <source>
        <dbReference type="Proteomes" id="UP001162060"/>
    </source>
</evidence>
<organism evidence="1 2">
    <name type="scientific">Peronospora matthiolae</name>
    <dbReference type="NCBI Taxonomy" id="2874970"/>
    <lineage>
        <taxon>Eukaryota</taxon>
        <taxon>Sar</taxon>
        <taxon>Stramenopiles</taxon>
        <taxon>Oomycota</taxon>
        <taxon>Peronosporomycetes</taxon>
        <taxon>Peronosporales</taxon>
        <taxon>Peronosporaceae</taxon>
        <taxon>Peronospora</taxon>
    </lineage>
</organism>
<protein>
    <submittedName>
        <fullName evidence="1">Uncharacterized protein</fullName>
    </submittedName>
</protein>
<dbReference type="AlphaFoldDB" id="A0AAV1UKX6"/>
<dbReference type="Proteomes" id="UP001162060">
    <property type="component" value="Unassembled WGS sequence"/>
</dbReference>
<evidence type="ECO:0000313" key="1">
    <source>
        <dbReference type="EMBL" id="CAK7935524.1"/>
    </source>
</evidence>
<name>A0AAV1UKX6_9STRA</name>
<comment type="caution">
    <text evidence="1">The sequence shown here is derived from an EMBL/GenBank/DDBJ whole genome shotgun (WGS) entry which is preliminary data.</text>
</comment>